<proteinExistence type="predicted"/>
<dbReference type="EMBL" id="JAEQMY010000012">
    <property type="protein sequence ID" value="MBL0404452.1"/>
    <property type="molecule type" value="Genomic_DNA"/>
</dbReference>
<name>A0A936Z8D3_9HYPH</name>
<accession>A0A936Z8D3</accession>
<keyword evidence="2" id="KW-1185">Reference proteome</keyword>
<reference evidence="1" key="1">
    <citation type="submission" date="2021-01" db="EMBL/GenBank/DDBJ databases">
        <title>Microvirga sp.</title>
        <authorList>
            <person name="Kim M.K."/>
        </authorList>
    </citation>
    <scope>NUCLEOTIDE SEQUENCE</scope>
    <source>
        <strain evidence="1">5420S-16</strain>
    </source>
</reference>
<comment type="caution">
    <text evidence="1">The sequence shown here is derived from an EMBL/GenBank/DDBJ whole genome shotgun (WGS) entry which is preliminary data.</text>
</comment>
<evidence type="ECO:0000313" key="1">
    <source>
        <dbReference type="EMBL" id="MBL0404452.1"/>
    </source>
</evidence>
<dbReference type="RefSeq" id="WP_202059140.1">
    <property type="nucleotide sequence ID" value="NZ_JAEQMY010000012.1"/>
</dbReference>
<organism evidence="1 2">
    <name type="scientific">Microvirga aerilata</name>
    <dbReference type="NCBI Taxonomy" id="670292"/>
    <lineage>
        <taxon>Bacteria</taxon>
        <taxon>Pseudomonadati</taxon>
        <taxon>Pseudomonadota</taxon>
        <taxon>Alphaproteobacteria</taxon>
        <taxon>Hyphomicrobiales</taxon>
        <taxon>Methylobacteriaceae</taxon>
        <taxon>Microvirga</taxon>
    </lineage>
</organism>
<dbReference type="AlphaFoldDB" id="A0A936Z8D3"/>
<dbReference type="Proteomes" id="UP000605848">
    <property type="component" value="Unassembled WGS sequence"/>
</dbReference>
<sequence length="67" mass="7719">MSRTAIKDRNFRTLGYIETMPDGRQKALNANFRTLGYYDPRRDVTTDANFRTIAQGNVLSALIYDED</sequence>
<gene>
    <name evidence="1" type="ORF">JKG68_10775</name>
</gene>
<evidence type="ECO:0000313" key="2">
    <source>
        <dbReference type="Proteomes" id="UP000605848"/>
    </source>
</evidence>
<protein>
    <submittedName>
        <fullName evidence="1">Uncharacterized protein</fullName>
    </submittedName>
</protein>